<dbReference type="RefSeq" id="WP_329405433.1">
    <property type="nucleotide sequence ID" value="NZ_CP109441.1"/>
</dbReference>
<evidence type="ECO:0000313" key="2">
    <source>
        <dbReference type="Proteomes" id="UP001432062"/>
    </source>
</evidence>
<reference evidence="1" key="1">
    <citation type="submission" date="2022-10" db="EMBL/GenBank/DDBJ databases">
        <title>The complete genomes of actinobacterial strains from the NBC collection.</title>
        <authorList>
            <person name="Joergensen T.S."/>
            <person name="Alvarez Arevalo M."/>
            <person name="Sterndorff E.B."/>
            <person name="Faurdal D."/>
            <person name="Vuksanovic O."/>
            <person name="Mourched A.-S."/>
            <person name="Charusanti P."/>
            <person name="Shaw S."/>
            <person name="Blin K."/>
            <person name="Weber T."/>
        </authorList>
    </citation>
    <scope>NUCLEOTIDE SEQUENCE</scope>
    <source>
        <strain evidence="1">NBC_01482</strain>
    </source>
</reference>
<dbReference type="EMBL" id="CP109441">
    <property type="protein sequence ID" value="WUV42815.1"/>
    <property type="molecule type" value="Genomic_DNA"/>
</dbReference>
<name>A0ABZ1YLF5_9NOCA</name>
<proteinExistence type="predicted"/>
<protein>
    <submittedName>
        <fullName evidence="1">Uncharacterized protein</fullName>
    </submittedName>
</protein>
<gene>
    <name evidence="1" type="ORF">OG563_26595</name>
</gene>
<accession>A0ABZ1YLF5</accession>
<dbReference type="Proteomes" id="UP001432062">
    <property type="component" value="Chromosome"/>
</dbReference>
<organism evidence="1 2">
    <name type="scientific">Nocardia vinacea</name>
    <dbReference type="NCBI Taxonomy" id="96468"/>
    <lineage>
        <taxon>Bacteria</taxon>
        <taxon>Bacillati</taxon>
        <taxon>Actinomycetota</taxon>
        <taxon>Actinomycetes</taxon>
        <taxon>Mycobacteriales</taxon>
        <taxon>Nocardiaceae</taxon>
        <taxon>Nocardia</taxon>
    </lineage>
</organism>
<sequence>MGVIAMDIEQERAGLQDMLAVLDYAIIGEERDFDECTEEAQDAHILHKIRGARWYVETRLRALDTVSLRKVMVIVTNYGYELSRELVGIPEANAGMADMREFRHTLTISEGGRNVFALSPSGEYTTRLLFPEADGE</sequence>
<evidence type="ECO:0000313" key="1">
    <source>
        <dbReference type="EMBL" id="WUV42815.1"/>
    </source>
</evidence>
<keyword evidence="2" id="KW-1185">Reference proteome</keyword>